<comment type="caution">
    <text evidence="1">The sequence shown here is derived from an EMBL/GenBank/DDBJ whole genome shotgun (WGS) entry which is preliminary data.</text>
</comment>
<evidence type="ECO:0000313" key="1">
    <source>
        <dbReference type="EMBL" id="KAK9875268.1"/>
    </source>
</evidence>
<proteinExistence type="predicted"/>
<accession>A0AAW1U3P1</accession>
<gene>
    <name evidence="1" type="ORF">WA026_007659</name>
</gene>
<protein>
    <submittedName>
        <fullName evidence="1">Uncharacterized protein</fullName>
    </submittedName>
</protein>
<dbReference type="Proteomes" id="UP001431783">
    <property type="component" value="Unassembled WGS sequence"/>
</dbReference>
<dbReference type="EMBL" id="JARQZJ010000033">
    <property type="protein sequence ID" value="KAK9875268.1"/>
    <property type="molecule type" value="Genomic_DNA"/>
</dbReference>
<evidence type="ECO:0000313" key="2">
    <source>
        <dbReference type="Proteomes" id="UP001431783"/>
    </source>
</evidence>
<reference evidence="1 2" key="1">
    <citation type="submission" date="2023-03" db="EMBL/GenBank/DDBJ databases">
        <title>Genome insight into feeding habits of ladybird beetles.</title>
        <authorList>
            <person name="Li H.-S."/>
            <person name="Huang Y.-H."/>
            <person name="Pang H."/>
        </authorList>
    </citation>
    <scope>NUCLEOTIDE SEQUENCE [LARGE SCALE GENOMIC DNA]</scope>
    <source>
        <strain evidence="1">SYSU_2023b</strain>
        <tissue evidence="1">Whole body</tissue>
    </source>
</reference>
<name>A0AAW1U3P1_9CUCU</name>
<organism evidence="1 2">
    <name type="scientific">Henosepilachna vigintioctopunctata</name>
    <dbReference type="NCBI Taxonomy" id="420089"/>
    <lineage>
        <taxon>Eukaryota</taxon>
        <taxon>Metazoa</taxon>
        <taxon>Ecdysozoa</taxon>
        <taxon>Arthropoda</taxon>
        <taxon>Hexapoda</taxon>
        <taxon>Insecta</taxon>
        <taxon>Pterygota</taxon>
        <taxon>Neoptera</taxon>
        <taxon>Endopterygota</taxon>
        <taxon>Coleoptera</taxon>
        <taxon>Polyphaga</taxon>
        <taxon>Cucujiformia</taxon>
        <taxon>Coccinelloidea</taxon>
        <taxon>Coccinellidae</taxon>
        <taxon>Epilachninae</taxon>
        <taxon>Epilachnini</taxon>
        <taxon>Henosepilachna</taxon>
    </lineage>
</organism>
<sequence>RHWRPVRPELQYPRAVGAADTEETGRWRANNLQRPSQCSVRPIIVYTLPLHHFLCTIDEVSVLGRRMTSRSAHGRLPSNRQELVSVAWREGGSGDVYATSWTTEKKSSGGWVIVADNGLEPNDFSVFLPVCDHCFPNTNIEEF</sequence>
<keyword evidence="2" id="KW-1185">Reference proteome</keyword>
<dbReference type="AlphaFoldDB" id="A0AAW1U3P1"/>
<feature type="non-terminal residue" evidence="1">
    <location>
        <position position="1"/>
    </location>
</feature>